<dbReference type="Proteomes" id="UP000821837">
    <property type="component" value="Chromosome 3"/>
</dbReference>
<organism evidence="1 2">
    <name type="scientific">Rhipicephalus sanguineus</name>
    <name type="common">Brown dog tick</name>
    <name type="synonym">Ixodes sanguineus</name>
    <dbReference type="NCBI Taxonomy" id="34632"/>
    <lineage>
        <taxon>Eukaryota</taxon>
        <taxon>Metazoa</taxon>
        <taxon>Ecdysozoa</taxon>
        <taxon>Arthropoda</taxon>
        <taxon>Chelicerata</taxon>
        <taxon>Arachnida</taxon>
        <taxon>Acari</taxon>
        <taxon>Parasitiformes</taxon>
        <taxon>Ixodida</taxon>
        <taxon>Ixodoidea</taxon>
        <taxon>Ixodidae</taxon>
        <taxon>Rhipicephalinae</taxon>
        <taxon>Rhipicephalus</taxon>
        <taxon>Rhipicephalus</taxon>
    </lineage>
</organism>
<sequence length="147" mass="15787">MSSSTKKRSASGVEAIQVGGVLRAIAHGLRATGQRQQGEESQGQQYFFYRILKAVGELAKGVGNVVQGAAEGIGNAVNALTFSDTKGVVTTKAADILHKLVIKDLSLYASEDDKTYKDFRQHIADDLSHVAESLIKKGEGLLRERLS</sequence>
<evidence type="ECO:0000313" key="1">
    <source>
        <dbReference type="EMBL" id="KAH7962111.1"/>
    </source>
</evidence>
<accession>A0A9D4Q2U3</accession>
<dbReference type="EMBL" id="JABSTV010001249">
    <property type="protein sequence ID" value="KAH7962111.1"/>
    <property type="molecule type" value="Genomic_DNA"/>
</dbReference>
<keyword evidence="2" id="KW-1185">Reference proteome</keyword>
<gene>
    <name evidence="1" type="ORF">HPB52_014502</name>
</gene>
<protein>
    <submittedName>
        <fullName evidence="1">Uncharacterized protein</fullName>
    </submittedName>
</protein>
<dbReference type="VEuPathDB" id="VectorBase:RSAN_033711"/>
<dbReference type="AlphaFoldDB" id="A0A9D4Q2U3"/>
<name>A0A9D4Q2U3_RHISA</name>
<proteinExistence type="predicted"/>
<comment type="caution">
    <text evidence="1">The sequence shown here is derived from an EMBL/GenBank/DDBJ whole genome shotgun (WGS) entry which is preliminary data.</text>
</comment>
<evidence type="ECO:0000313" key="2">
    <source>
        <dbReference type="Proteomes" id="UP000821837"/>
    </source>
</evidence>
<reference evidence="1" key="1">
    <citation type="journal article" date="2020" name="Cell">
        <title>Large-Scale Comparative Analyses of Tick Genomes Elucidate Their Genetic Diversity and Vector Capacities.</title>
        <authorList>
            <consortium name="Tick Genome and Microbiome Consortium (TIGMIC)"/>
            <person name="Jia N."/>
            <person name="Wang J."/>
            <person name="Shi W."/>
            <person name="Du L."/>
            <person name="Sun Y."/>
            <person name="Zhan W."/>
            <person name="Jiang J.F."/>
            <person name="Wang Q."/>
            <person name="Zhang B."/>
            <person name="Ji P."/>
            <person name="Bell-Sakyi L."/>
            <person name="Cui X.M."/>
            <person name="Yuan T.T."/>
            <person name="Jiang B.G."/>
            <person name="Yang W.F."/>
            <person name="Lam T.T."/>
            <person name="Chang Q.C."/>
            <person name="Ding S.J."/>
            <person name="Wang X.J."/>
            <person name="Zhu J.G."/>
            <person name="Ruan X.D."/>
            <person name="Zhao L."/>
            <person name="Wei J.T."/>
            <person name="Ye R.Z."/>
            <person name="Que T.C."/>
            <person name="Du C.H."/>
            <person name="Zhou Y.H."/>
            <person name="Cheng J.X."/>
            <person name="Dai P.F."/>
            <person name="Guo W.B."/>
            <person name="Han X.H."/>
            <person name="Huang E.J."/>
            <person name="Li L.F."/>
            <person name="Wei W."/>
            <person name="Gao Y.C."/>
            <person name="Liu J.Z."/>
            <person name="Shao H.Z."/>
            <person name="Wang X."/>
            <person name="Wang C.C."/>
            <person name="Yang T.C."/>
            <person name="Huo Q.B."/>
            <person name="Li W."/>
            <person name="Chen H.Y."/>
            <person name="Chen S.E."/>
            <person name="Zhou L.G."/>
            <person name="Ni X.B."/>
            <person name="Tian J.H."/>
            <person name="Sheng Y."/>
            <person name="Liu T."/>
            <person name="Pan Y.S."/>
            <person name="Xia L.Y."/>
            <person name="Li J."/>
            <person name="Zhao F."/>
            <person name="Cao W.C."/>
        </authorList>
    </citation>
    <scope>NUCLEOTIDE SEQUENCE</scope>
    <source>
        <strain evidence="1">Rsan-2018</strain>
    </source>
</reference>
<reference evidence="1" key="2">
    <citation type="submission" date="2021-09" db="EMBL/GenBank/DDBJ databases">
        <authorList>
            <person name="Jia N."/>
            <person name="Wang J."/>
            <person name="Shi W."/>
            <person name="Du L."/>
            <person name="Sun Y."/>
            <person name="Zhan W."/>
            <person name="Jiang J."/>
            <person name="Wang Q."/>
            <person name="Zhang B."/>
            <person name="Ji P."/>
            <person name="Sakyi L.B."/>
            <person name="Cui X."/>
            <person name="Yuan T."/>
            <person name="Jiang B."/>
            <person name="Yang W."/>
            <person name="Lam T.T.-Y."/>
            <person name="Chang Q."/>
            <person name="Ding S."/>
            <person name="Wang X."/>
            <person name="Zhu J."/>
            <person name="Ruan X."/>
            <person name="Zhao L."/>
            <person name="Wei J."/>
            <person name="Que T."/>
            <person name="Du C."/>
            <person name="Cheng J."/>
            <person name="Dai P."/>
            <person name="Han X."/>
            <person name="Huang E."/>
            <person name="Gao Y."/>
            <person name="Liu J."/>
            <person name="Shao H."/>
            <person name="Ye R."/>
            <person name="Li L."/>
            <person name="Wei W."/>
            <person name="Wang X."/>
            <person name="Wang C."/>
            <person name="Huo Q."/>
            <person name="Li W."/>
            <person name="Guo W."/>
            <person name="Chen H."/>
            <person name="Chen S."/>
            <person name="Zhou L."/>
            <person name="Zhou L."/>
            <person name="Ni X."/>
            <person name="Tian J."/>
            <person name="Zhou Y."/>
            <person name="Sheng Y."/>
            <person name="Liu T."/>
            <person name="Pan Y."/>
            <person name="Xia L."/>
            <person name="Li J."/>
            <person name="Zhao F."/>
            <person name="Cao W."/>
        </authorList>
    </citation>
    <scope>NUCLEOTIDE SEQUENCE</scope>
    <source>
        <strain evidence="1">Rsan-2018</strain>
        <tissue evidence="1">Larvae</tissue>
    </source>
</reference>